<dbReference type="SUPFAM" id="SSF51735">
    <property type="entry name" value="NAD(P)-binding Rossmann-fold domains"/>
    <property type="match status" value="1"/>
</dbReference>
<feature type="transmembrane region" description="Helical" evidence="7">
    <location>
        <begin position="260"/>
        <end position="279"/>
    </location>
</feature>
<name>L9X846_9EURY</name>
<evidence type="ECO:0000256" key="2">
    <source>
        <dbReference type="ARBA" id="ARBA00005551"/>
    </source>
</evidence>
<feature type="transmembrane region" description="Helical" evidence="7">
    <location>
        <begin position="286"/>
        <end position="307"/>
    </location>
</feature>
<evidence type="ECO:0000313" key="10">
    <source>
        <dbReference type="EMBL" id="ELY57586.1"/>
    </source>
</evidence>
<gene>
    <name evidence="10" type="ORF">C493_08891</name>
</gene>
<dbReference type="InterPro" id="IPR006153">
    <property type="entry name" value="Cation/H_exchanger_TM"/>
</dbReference>
<dbReference type="PANTHER" id="PTHR42751">
    <property type="entry name" value="SODIUM/HYDROGEN EXCHANGER FAMILY/TRKA DOMAIN PROTEIN"/>
    <property type="match status" value="1"/>
</dbReference>
<feature type="transmembrane region" description="Helical" evidence="7">
    <location>
        <begin position="319"/>
        <end position="343"/>
    </location>
</feature>
<dbReference type="OrthoDB" id="43518at2157"/>
<feature type="transmembrane region" description="Helical" evidence="7">
    <location>
        <begin position="31"/>
        <end position="46"/>
    </location>
</feature>
<accession>L9X846</accession>
<dbReference type="AlphaFoldDB" id="L9X846"/>
<evidence type="ECO:0000259" key="8">
    <source>
        <dbReference type="Pfam" id="PF00999"/>
    </source>
</evidence>
<feature type="domain" description="RCK N-terminal" evidence="9">
    <location>
        <begin position="405"/>
        <end position="516"/>
    </location>
</feature>
<dbReference type="PANTHER" id="PTHR42751:SF6">
    <property type="entry name" value="CONSERVED INTEGRAL MEMBRANE TRANSPORT PROTEIN-RELATED"/>
    <property type="match status" value="1"/>
</dbReference>
<keyword evidence="4 7" id="KW-0812">Transmembrane</keyword>
<dbReference type="Proteomes" id="UP000011602">
    <property type="component" value="Unassembled WGS sequence"/>
</dbReference>
<feature type="transmembrane region" description="Helical" evidence="7">
    <location>
        <begin position="215"/>
        <end position="240"/>
    </location>
</feature>
<feature type="transmembrane region" description="Helical" evidence="7">
    <location>
        <begin position="174"/>
        <end position="195"/>
    </location>
</feature>
<dbReference type="GO" id="GO:0006813">
    <property type="term" value="P:potassium ion transport"/>
    <property type="evidence" value="ECO:0007669"/>
    <property type="project" value="InterPro"/>
</dbReference>
<dbReference type="GO" id="GO:0015297">
    <property type="term" value="F:antiporter activity"/>
    <property type="evidence" value="ECO:0007669"/>
    <property type="project" value="InterPro"/>
</dbReference>
<comment type="similarity">
    <text evidence="2">Belongs to the monovalent cation:proton antiporter 2 (CPA2) transporter (TC 2.A.37) family.</text>
</comment>
<evidence type="ECO:0000256" key="6">
    <source>
        <dbReference type="ARBA" id="ARBA00023136"/>
    </source>
</evidence>
<dbReference type="Gene3D" id="1.20.1530.20">
    <property type="match status" value="1"/>
</dbReference>
<feature type="transmembrane region" description="Helical" evidence="7">
    <location>
        <begin position="52"/>
        <end position="71"/>
    </location>
</feature>
<dbReference type="STRING" id="1227499.C493_08891"/>
<evidence type="ECO:0000259" key="9">
    <source>
        <dbReference type="Pfam" id="PF02254"/>
    </source>
</evidence>
<evidence type="ECO:0000256" key="4">
    <source>
        <dbReference type="ARBA" id="ARBA00022692"/>
    </source>
</evidence>
<evidence type="ECO:0000313" key="11">
    <source>
        <dbReference type="Proteomes" id="UP000011602"/>
    </source>
</evidence>
<dbReference type="InterPro" id="IPR003148">
    <property type="entry name" value="RCK_N"/>
</dbReference>
<keyword evidence="5 7" id="KW-1133">Transmembrane helix</keyword>
<feature type="transmembrane region" description="Helical" evidence="7">
    <location>
        <begin position="350"/>
        <end position="368"/>
    </location>
</feature>
<dbReference type="eggNOG" id="arCOG01955">
    <property type="taxonomic scope" value="Archaea"/>
</dbReference>
<dbReference type="PATRIC" id="fig|1227499.3.peg.1800"/>
<dbReference type="EMBL" id="AOHZ01000041">
    <property type="protein sequence ID" value="ELY57586.1"/>
    <property type="molecule type" value="Genomic_DNA"/>
</dbReference>
<dbReference type="Pfam" id="PF00999">
    <property type="entry name" value="Na_H_Exchanger"/>
    <property type="match status" value="1"/>
</dbReference>
<protein>
    <submittedName>
        <fullName evidence="10">Sodium/hydrogen exchanger</fullName>
    </submittedName>
</protein>
<keyword evidence="11" id="KW-1185">Reference proteome</keyword>
<comment type="subcellular location">
    <subcellularLocation>
        <location evidence="1">Membrane</location>
        <topology evidence="1">Multi-pass membrane protein</topology>
    </subcellularLocation>
</comment>
<dbReference type="GO" id="GO:0016020">
    <property type="term" value="C:membrane"/>
    <property type="evidence" value="ECO:0007669"/>
    <property type="project" value="UniProtKB-SubCell"/>
</dbReference>
<dbReference type="Pfam" id="PF02254">
    <property type="entry name" value="TrkA_N"/>
    <property type="match status" value="1"/>
</dbReference>
<feature type="domain" description="Cation/H+ exchanger transmembrane" evidence="8">
    <location>
        <begin position="17"/>
        <end position="366"/>
    </location>
</feature>
<dbReference type="RefSeq" id="WP_007259073.1">
    <property type="nucleotide sequence ID" value="NZ_AOHZ01000041.1"/>
</dbReference>
<comment type="caution">
    <text evidence="10">The sequence shown here is derived from an EMBL/GenBank/DDBJ whole genome shotgun (WGS) entry which is preliminary data.</text>
</comment>
<evidence type="ECO:0000256" key="1">
    <source>
        <dbReference type="ARBA" id="ARBA00004141"/>
    </source>
</evidence>
<organism evidence="10 11">
    <name type="scientific">Natronolimnohabitans innermongolicus JCM 12255</name>
    <dbReference type="NCBI Taxonomy" id="1227499"/>
    <lineage>
        <taxon>Archaea</taxon>
        <taxon>Methanobacteriati</taxon>
        <taxon>Methanobacteriota</taxon>
        <taxon>Stenosarchaea group</taxon>
        <taxon>Halobacteria</taxon>
        <taxon>Halobacteriales</taxon>
        <taxon>Natrialbaceae</taxon>
        <taxon>Natronolimnohabitans</taxon>
    </lineage>
</organism>
<feature type="transmembrane region" description="Helical" evidence="7">
    <location>
        <begin position="116"/>
        <end position="136"/>
    </location>
</feature>
<feature type="transmembrane region" description="Helical" evidence="7">
    <location>
        <begin position="148"/>
        <end position="168"/>
    </location>
</feature>
<dbReference type="GO" id="GO:1902600">
    <property type="term" value="P:proton transmembrane transport"/>
    <property type="evidence" value="ECO:0007669"/>
    <property type="project" value="InterPro"/>
</dbReference>
<evidence type="ECO:0000256" key="5">
    <source>
        <dbReference type="ARBA" id="ARBA00022989"/>
    </source>
</evidence>
<dbReference type="Gene3D" id="3.40.50.720">
    <property type="entry name" value="NAD(P)-binding Rossmann-like Domain"/>
    <property type="match status" value="1"/>
</dbReference>
<keyword evidence="3" id="KW-0813">Transport</keyword>
<dbReference type="InterPro" id="IPR036291">
    <property type="entry name" value="NAD(P)-bd_dom_sf"/>
</dbReference>
<keyword evidence="6 7" id="KW-0472">Membrane</keyword>
<evidence type="ECO:0000256" key="3">
    <source>
        <dbReference type="ARBA" id="ARBA00022448"/>
    </source>
</evidence>
<evidence type="ECO:0000256" key="7">
    <source>
        <dbReference type="SAM" id="Phobius"/>
    </source>
</evidence>
<proteinExistence type="inferred from homology"/>
<feature type="transmembrane region" description="Helical" evidence="7">
    <location>
        <begin position="83"/>
        <end position="104"/>
    </location>
</feature>
<reference evidence="10 11" key="1">
    <citation type="journal article" date="2014" name="PLoS Genet.">
        <title>Phylogenetically driven sequencing of extremely halophilic archaea reveals strategies for static and dynamic osmo-response.</title>
        <authorList>
            <person name="Becker E.A."/>
            <person name="Seitzer P.M."/>
            <person name="Tritt A."/>
            <person name="Larsen D."/>
            <person name="Krusor M."/>
            <person name="Yao A.I."/>
            <person name="Wu D."/>
            <person name="Madern D."/>
            <person name="Eisen J.A."/>
            <person name="Darling A.E."/>
            <person name="Facciotti M.T."/>
        </authorList>
    </citation>
    <scope>NUCLEOTIDE SEQUENCE [LARGE SCALE GENOMIC DNA]</scope>
    <source>
        <strain evidence="10 11">JCM 12255</strain>
    </source>
</reference>
<sequence>MTEDLVIALAVVFVTAGVLSLIANQFGLSPIPFYIIAGLIAGRFVTEDEIIILAQWGIAFLVFAFAIRIDFSDFETVLRDAEVAALTQLIVVAPVAFGVGYLFGDLFGFADPARNAVYFSAAVVLSSSLVGGVLLGSEIRQNLVHGRLASSVHFFDDLVAIALLLILSTEVVTADAIAAQIGYGVLFVVAGLFLYRHGFPLLVRLADGDGELVLVGSISILIAFIAAAEYVGLSIVVGAFAAGVAVRSDGTQALEVQNGISSITDFFVAIFFVTVGALVAIPEPEVLVIASALIGLVLFVNPLVHVLSFVYEGYDARTAFLAGSSLNQVSEFALIIAIQALLMGTIADQLFDAIILAAAVTMVLTFLGRRTEDVVYETVVARLFRGQRTRKVDERSSVDDLADHVVVVGYGRIGRRIVEKLEEHDTPYVVIENDPVLWGELDVECRNYILGDALADYPWEKAQVGDAALVCATVDHRPVSETILALETDADVMLRSESADEASELLEAGSTHVAVPNVLAGEQLVGTVEELAAGETTPETLEREQLAYFQTLERYGFATRDERV</sequence>
<dbReference type="InterPro" id="IPR038770">
    <property type="entry name" value="Na+/solute_symporter_sf"/>
</dbReference>
<feature type="transmembrane region" description="Helical" evidence="7">
    <location>
        <begin position="6"/>
        <end position="24"/>
    </location>
</feature>